<dbReference type="InterPro" id="IPR023753">
    <property type="entry name" value="FAD/NAD-binding_dom"/>
</dbReference>
<keyword evidence="1" id="KW-1133">Transmembrane helix</keyword>
<dbReference type="Proteomes" id="UP000176050">
    <property type="component" value="Chromosome"/>
</dbReference>
<dbReference type="RefSeq" id="WP_070237183.1">
    <property type="nucleotide sequence ID" value="NZ_CP017478.1"/>
</dbReference>
<dbReference type="OrthoDB" id="1199853at2"/>
<keyword evidence="4" id="KW-1185">Reference proteome</keyword>
<evidence type="ECO:0000259" key="2">
    <source>
        <dbReference type="Pfam" id="PF07992"/>
    </source>
</evidence>
<dbReference type="SUPFAM" id="SSF51905">
    <property type="entry name" value="FAD/NAD(P)-binding domain"/>
    <property type="match status" value="1"/>
</dbReference>
<dbReference type="EMBL" id="CP017478">
    <property type="protein sequence ID" value="AOW21019.1"/>
    <property type="molecule type" value="Genomic_DNA"/>
</dbReference>
<dbReference type="Pfam" id="PF07992">
    <property type="entry name" value="Pyr_redox_2"/>
    <property type="match status" value="1"/>
</dbReference>
<organism evidence="3 4">
    <name type="scientific">Urechidicola croceus</name>
    <dbReference type="NCBI Taxonomy" id="1850246"/>
    <lineage>
        <taxon>Bacteria</taxon>
        <taxon>Pseudomonadati</taxon>
        <taxon>Bacteroidota</taxon>
        <taxon>Flavobacteriia</taxon>
        <taxon>Flavobacteriales</taxon>
        <taxon>Flavobacteriaceae</taxon>
        <taxon>Urechidicola</taxon>
    </lineage>
</organism>
<dbReference type="KEGG" id="lul:LPB138_10160"/>
<feature type="domain" description="FAD/NAD(P)-binding" evidence="2">
    <location>
        <begin position="2"/>
        <end position="153"/>
    </location>
</feature>
<gene>
    <name evidence="3" type="ORF">LPB138_10160</name>
</gene>
<protein>
    <submittedName>
        <fullName evidence="3">Pyridine nucleotide-disulfide oxidoreductase</fullName>
    </submittedName>
</protein>
<evidence type="ECO:0000256" key="1">
    <source>
        <dbReference type="SAM" id="Phobius"/>
    </source>
</evidence>
<dbReference type="InterPro" id="IPR036188">
    <property type="entry name" value="FAD/NAD-bd_sf"/>
</dbReference>
<dbReference type="Gene3D" id="3.50.50.60">
    <property type="entry name" value="FAD/NAD(P)-binding domain"/>
    <property type="match status" value="1"/>
</dbReference>
<evidence type="ECO:0000313" key="3">
    <source>
        <dbReference type="EMBL" id="AOW21019.1"/>
    </source>
</evidence>
<evidence type="ECO:0000313" key="4">
    <source>
        <dbReference type="Proteomes" id="UP000176050"/>
    </source>
</evidence>
<accession>A0A1D8P909</accession>
<dbReference type="STRING" id="1850246.LPB138_10160"/>
<name>A0A1D8P909_9FLAO</name>
<sequence>MYDVLIIGGGVAGMSCALMLGSAKKQLYAKDKKIGIIIHQRTSSLQNALFNNVLGLSPNTTGASILKEGKDQLSTLYPHVTQINNEKVLKVEQHNDKTITVYSNKSSFKTKNIVVAVGPKNFAIKGLEEFVELHSKLTPEKERTQLKNSDHLVTSGIYVAGVLAGHRSQYAIAAGSGTSVATDILCNWNAGKPVKIHDSIIIE</sequence>
<keyword evidence="1" id="KW-0812">Transmembrane</keyword>
<feature type="transmembrane region" description="Helical" evidence="1">
    <location>
        <begin position="6"/>
        <end position="23"/>
    </location>
</feature>
<dbReference type="GO" id="GO:0016491">
    <property type="term" value="F:oxidoreductase activity"/>
    <property type="evidence" value="ECO:0007669"/>
    <property type="project" value="InterPro"/>
</dbReference>
<proteinExistence type="predicted"/>
<reference evidence="3 4" key="1">
    <citation type="submission" date="2016-10" db="EMBL/GenBank/DDBJ databases">
        <title>Lutibacter sp. LPB0138, isolated from marine gastropod.</title>
        <authorList>
            <person name="Kim E."/>
            <person name="Yi H."/>
        </authorList>
    </citation>
    <scope>NUCLEOTIDE SEQUENCE [LARGE SCALE GENOMIC DNA]</scope>
    <source>
        <strain evidence="3 4">LPB0138</strain>
    </source>
</reference>
<dbReference type="AlphaFoldDB" id="A0A1D8P909"/>
<keyword evidence="1" id="KW-0472">Membrane</keyword>